<dbReference type="PROSITE" id="PS00138">
    <property type="entry name" value="SUBTILASE_SER"/>
    <property type="match status" value="1"/>
</dbReference>
<organism evidence="8 9">
    <name type="scientific">Metarhizium humberi</name>
    <dbReference type="NCBI Taxonomy" id="2596975"/>
    <lineage>
        <taxon>Eukaryota</taxon>
        <taxon>Fungi</taxon>
        <taxon>Dikarya</taxon>
        <taxon>Ascomycota</taxon>
        <taxon>Pezizomycotina</taxon>
        <taxon>Sordariomycetes</taxon>
        <taxon>Hypocreomycetidae</taxon>
        <taxon>Hypocreales</taxon>
        <taxon>Clavicipitaceae</taxon>
        <taxon>Metarhizium</taxon>
    </lineage>
</organism>
<evidence type="ECO:0000256" key="6">
    <source>
        <dbReference type="SAM" id="SignalP"/>
    </source>
</evidence>
<feature type="active site" description="Charge relay system" evidence="5">
    <location>
        <position position="331"/>
    </location>
</feature>
<keyword evidence="4 5" id="KW-0720">Serine protease</keyword>
<evidence type="ECO:0000313" key="9">
    <source>
        <dbReference type="Proteomes" id="UP000764110"/>
    </source>
</evidence>
<comment type="caution">
    <text evidence="8">The sequence shown here is derived from an EMBL/GenBank/DDBJ whole genome shotgun (WGS) entry which is preliminary data.</text>
</comment>
<dbReference type="Gene3D" id="3.40.50.200">
    <property type="entry name" value="Peptidase S8/S53 domain"/>
    <property type="match status" value="1"/>
</dbReference>
<feature type="signal peptide" evidence="6">
    <location>
        <begin position="1"/>
        <end position="22"/>
    </location>
</feature>
<evidence type="ECO:0000313" key="8">
    <source>
        <dbReference type="EMBL" id="KAH0593933.1"/>
    </source>
</evidence>
<dbReference type="PROSITE" id="PS51892">
    <property type="entry name" value="SUBTILASE"/>
    <property type="match status" value="1"/>
</dbReference>
<dbReference type="Pfam" id="PF00082">
    <property type="entry name" value="Peptidase_S8"/>
    <property type="match status" value="1"/>
</dbReference>
<evidence type="ECO:0000256" key="3">
    <source>
        <dbReference type="ARBA" id="ARBA00022801"/>
    </source>
</evidence>
<name>A0A9P8M520_9HYPO</name>
<dbReference type="InterPro" id="IPR023828">
    <property type="entry name" value="Peptidase_S8_Ser-AS"/>
</dbReference>
<dbReference type="InterPro" id="IPR015500">
    <property type="entry name" value="Peptidase_S8_subtilisin-rel"/>
</dbReference>
<dbReference type="GO" id="GO:0006508">
    <property type="term" value="P:proteolysis"/>
    <property type="evidence" value="ECO:0007669"/>
    <property type="project" value="UniProtKB-KW"/>
</dbReference>
<keyword evidence="2 5" id="KW-0645">Protease</keyword>
<dbReference type="SUPFAM" id="SSF54897">
    <property type="entry name" value="Protease propeptides/inhibitors"/>
    <property type="match status" value="1"/>
</dbReference>
<keyword evidence="6" id="KW-0732">Signal</keyword>
<dbReference type="SUPFAM" id="SSF52743">
    <property type="entry name" value="Subtilisin-like"/>
    <property type="match status" value="1"/>
</dbReference>
<proteinExistence type="inferred from homology"/>
<dbReference type="PROSITE" id="PS00137">
    <property type="entry name" value="SUBTILASE_HIS"/>
    <property type="match status" value="1"/>
</dbReference>
<dbReference type="InterPro" id="IPR036852">
    <property type="entry name" value="Peptidase_S8/S53_dom_sf"/>
</dbReference>
<keyword evidence="3 5" id="KW-0378">Hydrolase</keyword>
<evidence type="ECO:0000259" key="7">
    <source>
        <dbReference type="Pfam" id="PF00082"/>
    </source>
</evidence>
<feature type="domain" description="Peptidase S8/S53" evidence="7">
    <location>
        <begin position="165"/>
        <end position="372"/>
    </location>
</feature>
<reference evidence="8 9" key="1">
    <citation type="submission" date="2020-07" db="EMBL/GenBank/DDBJ databases">
        <title>Metarhizium humberi genome.</title>
        <authorList>
            <person name="Lysoe E."/>
        </authorList>
    </citation>
    <scope>NUCLEOTIDE SEQUENCE [LARGE SCALE GENOMIC DNA]</scope>
    <source>
        <strain evidence="8 9">ESALQ1638</strain>
    </source>
</reference>
<feature type="chain" id="PRO_5040226086" description="Peptidase S8/S53 domain-containing protein" evidence="6">
    <location>
        <begin position="23"/>
        <end position="398"/>
    </location>
</feature>
<dbReference type="InterPro" id="IPR050131">
    <property type="entry name" value="Peptidase_S8_subtilisin-like"/>
</dbReference>
<dbReference type="InterPro" id="IPR000209">
    <property type="entry name" value="Peptidase_S8/S53_dom"/>
</dbReference>
<evidence type="ECO:0000256" key="4">
    <source>
        <dbReference type="ARBA" id="ARBA00022825"/>
    </source>
</evidence>
<feature type="active site" description="Charge relay system" evidence="5">
    <location>
        <position position="137"/>
    </location>
</feature>
<accession>A0A9P8M520</accession>
<evidence type="ECO:0000256" key="2">
    <source>
        <dbReference type="ARBA" id="ARBA00022670"/>
    </source>
</evidence>
<dbReference type="EMBL" id="JACEFI010000018">
    <property type="protein sequence ID" value="KAH0593933.1"/>
    <property type="molecule type" value="Genomic_DNA"/>
</dbReference>
<gene>
    <name evidence="8" type="ORF">MHUMG1_08256</name>
</gene>
<dbReference type="PANTHER" id="PTHR43806">
    <property type="entry name" value="PEPTIDASE S8"/>
    <property type="match status" value="1"/>
</dbReference>
<dbReference type="PANTHER" id="PTHR43806:SF58">
    <property type="entry name" value="ALKALINE PROTEASE 1-RELATED"/>
    <property type="match status" value="1"/>
</dbReference>
<dbReference type="AlphaFoldDB" id="A0A9P8M520"/>
<sequence>MAVYKHLIALLALFSMITTALAADNETPTDLENQYSVFLKDGITSSEIDTHLAWVEDLHKNSPGFKQGLTGVTGRFDIGDTYGYDGEFDESTIKQIEDRPEESSPWGLAALSSREPGASSYKYDDRAGEGFFAYIVDVGFELGHEELGGRLSLGPNFTIPRIPINSFHGTAVAGALGSNTYGAAKKAQMIGVTVSTRGNGIYKGILWIINDIKSKKRSGRAVINVSMEKDLIRTADGLSAVQHVEKLITNAWNQGVLIFFAAGNSGAEVSKDPIPYPMAISSPHITVGALSENWDKAHDSNFGPLVDIYAPGENIIVLNGRSGVTTAKGTSLASPLVAGMALTLLATMDPLPKAEDTARILAKEILDTATRYKIGGIPDAGPDELQLVAFNDGRGDPR</sequence>
<evidence type="ECO:0000256" key="1">
    <source>
        <dbReference type="ARBA" id="ARBA00011073"/>
    </source>
</evidence>
<protein>
    <recommendedName>
        <fullName evidence="7">Peptidase S8/S53 domain-containing protein</fullName>
    </recommendedName>
</protein>
<comment type="similarity">
    <text evidence="1 5">Belongs to the peptidase S8 family.</text>
</comment>
<dbReference type="PRINTS" id="PR00723">
    <property type="entry name" value="SUBTILISIN"/>
</dbReference>
<dbReference type="Proteomes" id="UP000764110">
    <property type="component" value="Unassembled WGS sequence"/>
</dbReference>
<evidence type="ECO:0000256" key="5">
    <source>
        <dbReference type="PROSITE-ProRule" id="PRU01240"/>
    </source>
</evidence>
<dbReference type="InterPro" id="IPR022398">
    <property type="entry name" value="Peptidase_S8_His-AS"/>
</dbReference>
<dbReference type="GO" id="GO:0004252">
    <property type="term" value="F:serine-type endopeptidase activity"/>
    <property type="evidence" value="ECO:0007669"/>
    <property type="project" value="UniProtKB-UniRule"/>
</dbReference>
<keyword evidence="9" id="KW-1185">Reference proteome</keyword>
<feature type="active site" description="Charge relay system" evidence="5">
    <location>
        <position position="168"/>
    </location>
</feature>